<proteinExistence type="predicted"/>
<comment type="caution">
    <text evidence="4">The sequence shown here is derived from an EMBL/GenBank/DDBJ whole genome shotgun (WGS) entry which is preliminary data.</text>
</comment>
<dbReference type="PANTHER" id="PTHR43727:SF2">
    <property type="entry name" value="GROUP IV DECARBOXYLASE"/>
    <property type="match status" value="1"/>
</dbReference>
<dbReference type="InterPro" id="IPR029066">
    <property type="entry name" value="PLP-binding_barrel"/>
</dbReference>
<protein>
    <submittedName>
        <fullName evidence="4">Diaminopimelate decarboxylase</fullName>
    </submittedName>
</protein>
<dbReference type="AlphaFoldDB" id="A0A327ZLU7"/>
<dbReference type="InterPro" id="IPR022644">
    <property type="entry name" value="De-COase2_N"/>
</dbReference>
<dbReference type="Pfam" id="PF02784">
    <property type="entry name" value="Orn_Arg_deC_N"/>
    <property type="match status" value="1"/>
</dbReference>
<accession>A0A327ZLU7</accession>
<evidence type="ECO:0000256" key="1">
    <source>
        <dbReference type="ARBA" id="ARBA00001933"/>
    </source>
</evidence>
<dbReference type="RefSeq" id="WP_111647252.1">
    <property type="nucleotide sequence ID" value="NZ_JACHWI010000001.1"/>
</dbReference>
<name>A0A327ZLU7_9ACTN</name>
<dbReference type="EMBL" id="QLMJ01000001">
    <property type="protein sequence ID" value="RAK43510.1"/>
    <property type="molecule type" value="Genomic_DNA"/>
</dbReference>
<dbReference type="OrthoDB" id="9802241at2"/>
<dbReference type="PANTHER" id="PTHR43727">
    <property type="entry name" value="DIAMINOPIMELATE DECARBOXYLASE"/>
    <property type="match status" value="1"/>
</dbReference>
<evidence type="ECO:0000313" key="4">
    <source>
        <dbReference type="EMBL" id="RAK43510.1"/>
    </source>
</evidence>
<dbReference type="Proteomes" id="UP000249341">
    <property type="component" value="Unassembled WGS sequence"/>
</dbReference>
<gene>
    <name evidence="4" type="ORF">B0I29_101640</name>
</gene>
<organism evidence="4 5">
    <name type="scientific">Actinoplanes lutulentus</name>
    <dbReference type="NCBI Taxonomy" id="1287878"/>
    <lineage>
        <taxon>Bacteria</taxon>
        <taxon>Bacillati</taxon>
        <taxon>Actinomycetota</taxon>
        <taxon>Actinomycetes</taxon>
        <taxon>Micromonosporales</taxon>
        <taxon>Micromonosporaceae</taxon>
        <taxon>Actinoplanes</taxon>
    </lineage>
</organism>
<dbReference type="Gene3D" id="2.40.37.10">
    <property type="entry name" value="Lyase, Ornithine Decarboxylase, Chain A, domain 1"/>
    <property type="match status" value="1"/>
</dbReference>
<comment type="cofactor">
    <cofactor evidence="1">
        <name>pyridoxal 5'-phosphate</name>
        <dbReference type="ChEBI" id="CHEBI:597326"/>
    </cofactor>
</comment>
<evidence type="ECO:0000256" key="2">
    <source>
        <dbReference type="ARBA" id="ARBA00022898"/>
    </source>
</evidence>
<evidence type="ECO:0000259" key="3">
    <source>
        <dbReference type="Pfam" id="PF02784"/>
    </source>
</evidence>
<reference evidence="4 5" key="1">
    <citation type="submission" date="2018-06" db="EMBL/GenBank/DDBJ databases">
        <title>Genomic Encyclopedia of Type Strains, Phase III (KMG-III): the genomes of soil and plant-associated and newly described type strains.</title>
        <authorList>
            <person name="Whitman W."/>
        </authorList>
    </citation>
    <scope>NUCLEOTIDE SEQUENCE [LARGE SCALE GENOMIC DNA]</scope>
    <source>
        <strain evidence="4 5">CGMCC 4.7090</strain>
    </source>
</reference>
<dbReference type="InterPro" id="IPR009006">
    <property type="entry name" value="Ala_racemase/Decarboxylase_C"/>
</dbReference>
<keyword evidence="2" id="KW-0663">Pyridoxal phosphate</keyword>
<dbReference type="GO" id="GO:0008836">
    <property type="term" value="F:diaminopimelate decarboxylase activity"/>
    <property type="evidence" value="ECO:0007669"/>
    <property type="project" value="TreeGrafter"/>
</dbReference>
<feature type="domain" description="Orn/DAP/Arg decarboxylase 2 N-terminal" evidence="3">
    <location>
        <begin position="60"/>
        <end position="298"/>
    </location>
</feature>
<dbReference type="SUPFAM" id="SSF51419">
    <property type="entry name" value="PLP-binding barrel"/>
    <property type="match status" value="1"/>
</dbReference>
<dbReference type="GO" id="GO:0009089">
    <property type="term" value="P:lysine biosynthetic process via diaminopimelate"/>
    <property type="evidence" value="ECO:0007669"/>
    <property type="project" value="TreeGrafter"/>
</dbReference>
<sequence>MTLADILPTLGSSLSQRLDAEVWPVTARWGIDGGLEVGGMSLARLVADHGTPVRVLDETDVRARAIGYAAAFGSGGCYYSAKAGLTVTIGRWIAQAGLGCYVTSAAQLRTALLAGFNPRDLVLCSAGKSIADLDAAFACGASVVVGSAAEAATVAGRAPHGQRVLLRVLPAAPGRPHGYGLRLGTSTAFSALDVVLSSTLTLTGLDCSLGHQIARFGAYERCLREAIAFMAVIRARRGFRVPMINLGGGHAVPYRDGEDELALGAFASRLRAVAQVTAERYDLTPPAVRVSPGRALIARAGVTVLDSRPEVPCCRVEHTVVESGNLFVVAGTGAYHHEDTPYVGRPALVGVNGGRARTLVRRVTVTDLMHI</sequence>
<keyword evidence="5" id="KW-1185">Reference proteome</keyword>
<evidence type="ECO:0000313" key="5">
    <source>
        <dbReference type="Proteomes" id="UP000249341"/>
    </source>
</evidence>
<dbReference type="Gene3D" id="3.20.20.10">
    <property type="entry name" value="Alanine racemase"/>
    <property type="match status" value="1"/>
</dbReference>